<comment type="caution">
    <text evidence="4">The sequence shown here is derived from an EMBL/GenBank/DDBJ whole genome shotgun (WGS) entry which is preliminary data.</text>
</comment>
<dbReference type="SMART" id="SM00822">
    <property type="entry name" value="PKS_KR"/>
    <property type="match status" value="1"/>
</dbReference>
<dbReference type="InterPro" id="IPR036291">
    <property type="entry name" value="NAD(P)-bd_dom_sf"/>
</dbReference>
<sequence length="228" mass="22613">MTDLSDKNILVIGATGALGSRLAARLADHGANVVLTGSDRARLAALPVPGRRFVVDLATQADTAVGLAADATGGLDGVVVAAGVVAFGPAADLDAATLATLFAVNATGPIALISSALPLLADSAAEGREPFVLTISGVVAESPTAGLAAYSASKSALAAFMAATSREARRSGVRLIDARPGHTETGLVTRAIAGSAPAFPAGFDPDVVVDRMIAAIVGDEKDLPSTAF</sequence>
<reference evidence="4" key="1">
    <citation type="journal article" date="2014" name="Int. J. Syst. Evol. Microbiol.">
        <title>Complete genome sequence of Corynebacterium casei LMG S-19264T (=DSM 44701T), isolated from a smear-ripened cheese.</title>
        <authorList>
            <consortium name="US DOE Joint Genome Institute (JGI-PGF)"/>
            <person name="Walter F."/>
            <person name="Albersmeier A."/>
            <person name="Kalinowski J."/>
            <person name="Ruckert C."/>
        </authorList>
    </citation>
    <scope>NUCLEOTIDE SEQUENCE</scope>
    <source>
        <strain evidence="4">CGMCC 1.12813</strain>
    </source>
</reference>
<dbReference type="PRINTS" id="PR00081">
    <property type="entry name" value="GDHRDH"/>
</dbReference>
<protein>
    <recommendedName>
        <fullName evidence="3">Ketoreductase domain-containing protein</fullName>
    </recommendedName>
</protein>
<dbReference type="Gene3D" id="3.40.50.720">
    <property type="entry name" value="NAD(P)-binding Rossmann-like Domain"/>
    <property type="match status" value="1"/>
</dbReference>
<evidence type="ECO:0000259" key="3">
    <source>
        <dbReference type="SMART" id="SM00822"/>
    </source>
</evidence>
<dbReference type="GO" id="GO:0016491">
    <property type="term" value="F:oxidoreductase activity"/>
    <property type="evidence" value="ECO:0007669"/>
    <property type="project" value="UniProtKB-KW"/>
</dbReference>
<organism evidence="4 5">
    <name type="scientific">Conyzicola nivalis</name>
    <dbReference type="NCBI Taxonomy" id="1477021"/>
    <lineage>
        <taxon>Bacteria</taxon>
        <taxon>Bacillati</taxon>
        <taxon>Actinomycetota</taxon>
        <taxon>Actinomycetes</taxon>
        <taxon>Micrococcales</taxon>
        <taxon>Microbacteriaceae</taxon>
        <taxon>Conyzicola</taxon>
    </lineage>
</organism>
<dbReference type="AlphaFoldDB" id="A0A916SAN1"/>
<dbReference type="SUPFAM" id="SSF51735">
    <property type="entry name" value="NAD(P)-binding Rossmann-fold domains"/>
    <property type="match status" value="1"/>
</dbReference>
<dbReference type="InterPro" id="IPR057326">
    <property type="entry name" value="KR_dom"/>
</dbReference>
<dbReference type="RefSeq" id="WP_188508883.1">
    <property type="nucleotide sequence ID" value="NZ_BMGB01000001.1"/>
</dbReference>
<evidence type="ECO:0000313" key="4">
    <source>
        <dbReference type="EMBL" id="GGA91223.1"/>
    </source>
</evidence>
<dbReference type="InterPro" id="IPR002347">
    <property type="entry name" value="SDR_fam"/>
</dbReference>
<keyword evidence="5" id="KW-1185">Reference proteome</keyword>
<evidence type="ECO:0000256" key="2">
    <source>
        <dbReference type="ARBA" id="ARBA00023002"/>
    </source>
</evidence>
<dbReference type="EMBL" id="BMGB01000001">
    <property type="protein sequence ID" value="GGA91223.1"/>
    <property type="molecule type" value="Genomic_DNA"/>
</dbReference>
<gene>
    <name evidence="4" type="ORF">GCM10010979_02360</name>
</gene>
<accession>A0A916SAN1</accession>
<dbReference type="PANTHER" id="PTHR44196:SF1">
    <property type="entry name" value="DEHYDROGENASE_REDUCTASE SDR FAMILY MEMBER 7B"/>
    <property type="match status" value="1"/>
</dbReference>
<feature type="domain" description="Ketoreductase" evidence="3">
    <location>
        <begin position="7"/>
        <end position="179"/>
    </location>
</feature>
<evidence type="ECO:0000313" key="5">
    <source>
        <dbReference type="Proteomes" id="UP000606922"/>
    </source>
</evidence>
<dbReference type="Proteomes" id="UP000606922">
    <property type="component" value="Unassembled WGS sequence"/>
</dbReference>
<dbReference type="CDD" id="cd05233">
    <property type="entry name" value="SDR_c"/>
    <property type="match status" value="1"/>
</dbReference>
<dbReference type="Pfam" id="PF00106">
    <property type="entry name" value="adh_short"/>
    <property type="match status" value="1"/>
</dbReference>
<name>A0A916SAN1_9MICO</name>
<dbReference type="GO" id="GO:0016020">
    <property type="term" value="C:membrane"/>
    <property type="evidence" value="ECO:0007669"/>
    <property type="project" value="TreeGrafter"/>
</dbReference>
<proteinExistence type="inferred from homology"/>
<dbReference type="PANTHER" id="PTHR44196">
    <property type="entry name" value="DEHYDROGENASE/REDUCTASE SDR FAMILY MEMBER 7B"/>
    <property type="match status" value="1"/>
</dbReference>
<comment type="similarity">
    <text evidence="1">Belongs to the short-chain dehydrogenases/reductases (SDR) family.</text>
</comment>
<evidence type="ECO:0000256" key="1">
    <source>
        <dbReference type="ARBA" id="ARBA00006484"/>
    </source>
</evidence>
<keyword evidence="2" id="KW-0560">Oxidoreductase</keyword>
<reference evidence="4" key="2">
    <citation type="submission" date="2020-09" db="EMBL/GenBank/DDBJ databases">
        <authorList>
            <person name="Sun Q."/>
            <person name="Zhou Y."/>
        </authorList>
    </citation>
    <scope>NUCLEOTIDE SEQUENCE</scope>
    <source>
        <strain evidence="4">CGMCC 1.12813</strain>
    </source>
</reference>